<dbReference type="Pfam" id="PF13191">
    <property type="entry name" value="AAA_16"/>
    <property type="match status" value="1"/>
</dbReference>
<dbReference type="Gene3D" id="3.40.50.300">
    <property type="entry name" value="P-loop containing nucleotide triphosphate hydrolases"/>
    <property type="match status" value="1"/>
</dbReference>
<dbReference type="Pfam" id="PF00196">
    <property type="entry name" value="GerE"/>
    <property type="match status" value="1"/>
</dbReference>
<gene>
    <name evidence="4" type="ORF">AA23TX_07173</name>
</gene>
<dbReference type="GO" id="GO:0004016">
    <property type="term" value="F:adenylate cyclase activity"/>
    <property type="evidence" value="ECO:0007669"/>
    <property type="project" value="TreeGrafter"/>
</dbReference>
<dbReference type="InterPro" id="IPR036388">
    <property type="entry name" value="WH-like_DNA-bd_sf"/>
</dbReference>
<dbReference type="PANTHER" id="PTHR16305">
    <property type="entry name" value="TESTICULAR SOLUBLE ADENYLYL CYCLASE"/>
    <property type="match status" value="1"/>
</dbReference>
<name>A0A6I8LY13_9PSEU</name>
<dbReference type="Gene3D" id="1.25.40.10">
    <property type="entry name" value="Tetratricopeptide repeat domain"/>
    <property type="match status" value="2"/>
</dbReference>
<evidence type="ECO:0000256" key="2">
    <source>
        <dbReference type="ARBA" id="ARBA00022840"/>
    </source>
</evidence>
<dbReference type="InterPro" id="IPR027417">
    <property type="entry name" value="P-loop_NTPase"/>
</dbReference>
<dbReference type="RefSeq" id="WP_155546955.1">
    <property type="nucleotide sequence ID" value="NZ_CABVGP010000002.1"/>
</dbReference>
<dbReference type="Proteomes" id="UP000399805">
    <property type="component" value="Unassembled WGS sequence"/>
</dbReference>
<sequence length="943" mass="100204">MRPLTDGSELLVGRDDELSRLAAWIREAVQGRGRAVLVDGEPGIGKSALVRASVAVAEEAGCQVFWGAGDELGQALPLLPLLDALRIAPVTRDPRRDAIAELLGGEAVAGKGADLAAAAAEQLIALVDELCQAGPAVLVVDELQWADRTTVAVWARIARSVRRLPLLLVGVLRPVPRRDDLRSLFRVVPPAERLRLGRLAEPAALELVAELAGGRPGTRLEELAAGAAGNPLYLTELLDALSRSSCVEVDPAGVAELTGTATPDSLPEAIADRLGFLSEAARTVLRAAALLGDGFSVADLVTVTNSSLADLMPALDEARAAGVLVAAGDDLAFRHTLIRRALYDEMPTAVRIAWHQSAAWALAEARAPVERVARQLLPMVSTTDSRVPVPAWAVKWLLDVATPLIGQAPVAAVALLRRAVRDAPLDDAVTGALACRLADAYYRVGNVAQAERIACRALDRVRDPDVVVDLHTTVVQCHGMTGRSAESLATLNEALEQPGLEARHRARLLVLIARTHRDLGEVDTAGRVATAALAELGAVEDRWATGWALHVLSLVAMMRGDWTGALPLFERAMVIVRGDPALIDLTLLLRINQSVTFGALDRYTDALAAAGRARELADRTGSAVRLNQVQSALGQLLLGAGRWDDALAEVDVVPDERKDPSVVCCDHGVAAIIHFHRGETAAALKHLEIAEPYSERIGDRVVEPLVRARCLAFEHAGVPEQALSVLTDVLTGEDAGEDLLGDAARLATAIGDRGTAAEIEARARAIADGSTVPHRLALALYCRGLLEQDPTALLRAADGYRDAGRPLSRAKALEAAAFAFASAEAEDRGPARAAFTHAVDLYAELDAQWDVARLRAQFRVFGIRRGPTAKHRQATHGWDSLTPTEGKIAALVVEGLSNPQIGGRLYLSPRTVGTHVSHILTKLGVNSRIDIAREAGRNQTASG</sequence>
<dbReference type="SUPFAM" id="SSF48452">
    <property type="entry name" value="TPR-like"/>
    <property type="match status" value="2"/>
</dbReference>
<keyword evidence="1" id="KW-0547">Nucleotide-binding</keyword>
<dbReference type="GO" id="GO:0005737">
    <property type="term" value="C:cytoplasm"/>
    <property type="evidence" value="ECO:0007669"/>
    <property type="project" value="TreeGrafter"/>
</dbReference>
<evidence type="ECO:0000259" key="3">
    <source>
        <dbReference type="PROSITE" id="PS50043"/>
    </source>
</evidence>
<dbReference type="SMART" id="SM00421">
    <property type="entry name" value="HTH_LUXR"/>
    <property type="match status" value="1"/>
</dbReference>
<keyword evidence="2" id="KW-0067">ATP-binding</keyword>
<accession>A0A6I8LY13</accession>
<dbReference type="InterPro" id="IPR000792">
    <property type="entry name" value="Tscrpt_reg_LuxR_C"/>
</dbReference>
<dbReference type="GO" id="GO:0005524">
    <property type="term" value="F:ATP binding"/>
    <property type="evidence" value="ECO:0007669"/>
    <property type="project" value="UniProtKB-KW"/>
</dbReference>
<reference evidence="4 5" key="1">
    <citation type="submission" date="2019-09" db="EMBL/GenBank/DDBJ databases">
        <authorList>
            <person name="Leyn A S."/>
        </authorList>
    </citation>
    <scope>NUCLEOTIDE SEQUENCE [LARGE SCALE GENOMIC DNA]</scope>
    <source>
        <strain evidence="4">AA231_1</strain>
    </source>
</reference>
<organism evidence="4 5">
    <name type="scientific">Amycolatopsis camponoti</name>
    <dbReference type="NCBI Taxonomy" id="2606593"/>
    <lineage>
        <taxon>Bacteria</taxon>
        <taxon>Bacillati</taxon>
        <taxon>Actinomycetota</taxon>
        <taxon>Actinomycetes</taxon>
        <taxon>Pseudonocardiales</taxon>
        <taxon>Pseudonocardiaceae</taxon>
        <taxon>Amycolatopsis</taxon>
    </lineage>
</organism>
<dbReference type="PROSITE" id="PS00622">
    <property type="entry name" value="HTH_LUXR_1"/>
    <property type="match status" value="1"/>
</dbReference>
<dbReference type="PROSITE" id="PS50043">
    <property type="entry name" value="HTH_LUXR_2"/>
    <property type="match status" value="1"/>
</dbReference>
<dbReference type="GO" id="GO:0006355">
    <property type="term" value="P:regulation of DNA-templated transcription"/>
    <property type="evidence" value="ECO:0007669"/>
    <property type="project" value="InterPro"/>
</dbReference>
<evidence type="ECO:0000313" key="4">
    <source>
        <dbReference type="EMBL" id="VVJ22162.1"/>
    </source>
</evidence>
<keyword evidence="5" id="KW-1185">Reference proteome</keyword>
<dbReference type="PANTHER" id="PTHR16305:SF35">
    <property type="entry name" value="TRANSCRIPTIONAL ACTIVATOR DOMAIN"/>
    <property type="match status" value="1"/>
</dbReference>
<evidence type="ECO:0000313" key="5">
    <source>
        <dbReference type="Proteomes" id="UP000399805"/>
    </source>
</evidence>
<protein>
    <submittedName>
        <fullName evidence="4">AAA-ATPase</fullName>
    </submittedName>
</protein>
<dbReference type="SUPFAM" id="SSF46894">
    <property type="entry name" value="C-terminal effector domain of the bipartite response regulators"/>
    <property type="match status" value="1"/>
</dbReference>
<evidence type="ECO:0000256" key="1">
    <source>
        <dbReference type="ARBA" id="ARBA00022741"/>
    </source>
</evidence>
<proteinExistence type="predicted"/>
<dbReference type="InterPro" id="IPR041664">
    <property type="entry name" value="AAA_16"/>
</dbReference>
<dbReference type="InterPro" id="IPR016032">
    <property type="entry name" value="Sig_transdc_resp-reg_C-effctor"/>
</dbReference>
<dbReference type="PRINTS" id="PR00038">
    <property type="entry name" value="HTHLUXR"/>
</dbReference>
<dbReference type="CDD" id="cd06170">
    <property type="entry name" value="LuxR_C_like"/>
    <property type="match status" value="1"/>
</dbReference>
<dbReference type="SUPFAM" id="SSF52540">
    <property type="entry name" value="P-loop containing nucleoside triphosphate hydrolases"/>
    <property type="match status" value="1"/>
</dbReference>
<dbReference type="AlphaFoldDB" id="A0A6I8LY13"/>
<dbReference type="GO" id="GO:0003677">
    <property type="term" value="F:DNA binding"/>
    <property type="evidence" value="ECO:0007669"/>
    <property type="project" value="InterPro"/>
</dbReference>
<dbReference type="EMBL" id="CABVGP010000002">
    <property type="protein sequence ID" value="VVJ22162.1"/>
    <property type="molecule type" value="Genomic_DNA"/>
</dbReference>
<feature type="domain" description="HTH luxR-type" evidence="3">
    <location>
        <begin position="874"/>
        <end position="939"/>
    </location>
</feature>
<dbReference type="Gene3D" id="1.10.10.10">
    <property type="entry name" value="Winged helix-like DNA-binding domain superfamily/Winged helix DNA-binding domain"/>
    <property type="match status" value="1"/>
</dbReference>
<dbReference type="InterPro" id="IPR011990">
    <property type="entry name" value="TPR-like_helical_dom_sf"/>
</dbReference>